<keyword evidence="4" id="KW-0256">Endoplasmic reticulum</keyword>
<dbReference type="EMBL" id="CM026421">
    <property type="protein sequence ID" value="KAG0591552.1"/>
    <property type="molecule type" value="Genomic_DNA"/>
</dbReference>
<comment type="caution">
    <text evidence="10">The sequence shown here is derived from an EMBL/GenBank/DDBJ whole genome shotgun (WGS) entry which is preliminary data.</text>
</comment>
<dbReference type="GO" id="GO:0005789">
    <property type="term" value="C:endoplasmic reticulum membrane"/>
    <property type="evidence" value="ECO:0007669"/>
    <property type="project" value="UniProtKB-SubCell"/>
</dbReference>
<name>A0A8T0J8L6_CERPU</name>
<dbReference type="PANTHER" id="PTHR14969:SF28">
    <property type="entry name" value="DIHYDROSPHINGOSINE 1-PHOSPHATE PHOSPHATASE LCB3-RELATED"/>
    <property type="match status" value="1"/>
</dbReference>
<keyword evidence="2 8" id="KW-0812">Transmembrane</keyword>
<organism evidence="10 11">
    <name type="scientific">Ceratodon purpureus</name>
    <name type="common">Fire moss</name>
    <name type="synonym">Dicranum purpureum</name>
    <dbReference type="NCBI Taxonomy" id="3225"/>
    <lineage>
        <taxon>Eukaryota</taxon>
        <taxon>Viridiplantae</taxon>
        <taxon>Streptophyta</taxon>
        <taxon>Embryophyta</taxon>
        <taxon>Bryophyta</taxon>
        <taxon>Bryophytina</taxon>
        <taxon>Bryopsida</taxon>
        <taxon>Dicranidae</taxon>
        <taxon>Pseudoditrichales</taxon>
        <taxon>Ditrichaceae</taxon>
        <taxon>Ceratodon</taxon>
    </lineage>
</organism>
<evidence type="ECO:0000256" key="3">
    <source>
        <dbReference type="ARBA" id="ARBA00022801"/>
    </source>
</evidence>
<accession>A0A8T0J8L6</accession>
<feature type="transmembrane region" description="Helical" evidence="8">
    <location>
        <begin position="269"/>
        <end position="288"/>
    </location>
</feature>
<comment type="similarity">
    <text evidence="7">Belongs to the type 2 lipid phosphate phosphatase family.</text>
</comment>
<evidence type="ECO:0000256" key="6">
    <source>
        <dbReference type="ARBA" id="ARBA00023136"/>
    </source>
</evidence>
<evidence type="ECO:0000256" key="8">
    <source>
        <dbReference type="SAM" id="Phobius"/>
    </source>
</evidence>
<feature type="transmembrane region" description="Helical" evidence="8">
    <location>
        <begin position="329"/>
        <end position="348"/>
    </location>
</feature>
<dbReference type="GO" id="GO:0042392">
    <property type="term" value="F:sphingosine-1-phosphate phosphatase activity"/>
    <property type="evidence" value="ECO:0007669"/>
    <property type="project" value="TreeGrafter"/>
</dbReference>
<evidence type="ECO:0000256" key="1">
    <source>
        <dbReference type="ARBA" id="ARBA00004477"/>
    </source>
</evidence>
<dbReference type="SMART" id="SM00014">
    <property type="entry name" value="acidPPc"/>
    <property type="match status" value="1"/>
</dbReference>
<dbReference type="Gene3D" id="1.20.144.10">
    <property type="entry name" value="Phosphatidic acid phosphatase type 2/haloperoxidase"/>
    <property type="match status" value="1"/>
</dbReference>
<proteinExistence type="inferred from homology"/>
<dbReference type="Pfam" id="PF01569">
    <property type="entry name" value="PAP2"/>
    <property type="match status" value="1"/>
</dbReference>
<feature type="transmembrane region" description="Helical" evidence="8">
    <location>
        <begin position="104"/>
        <end position="127"/>
    </location>
</feature>
<feature type="transmembrane region" description="Helical" evidence="8">
    <location>
        <begin position="180"/>
        <end position="201"/>
    </location>
</feature>
<gene>
    <name evidence="10" type="ORF">KC19_1G183000</name>
</gene>
<feature type="transmembrane region" description="Helical" evidence="8">
    <location>
        <begin position="48"/>
        <end position="68"/>
    </location>
</feature>
<evidence type="ECO:0000256" key="4">
    <source>
        <dbReference type="ARBA" id="ARBA00022824"/>
    </source>
</evidence>
<dbReference type="InterPro" id="IPR036938">
    <property type="entry name" value="PAP2/HPO_sf"/>
</dbReference>
<evidence type="ECO:0000256" key="5">
    <source>
        <dbReference type="ARBA" id="ARBA00022989"/>
    </source>
</evidence>
<feature type="transmembrane region" description="Helical" evidence="8">
    <location>
        <begin position="238"/>
        <end position="257"/>
    </location>
</feature>
<feature type="domain" description="Phosphatidic acid phosphatase type 2/haloperoxidase" evidence="9">
    <location>
        <begin position="134"/>
        <end position="255"/>
    </location>
</feature>
<reference evidence="10" key="1">
    <citation type="submission" date="2020-06" db="EMBL/GenBank/DDBJ databases">
        <title>WGS assembly of Ceratodon purpureus strain R40.</title>
        <authorList>
            <person name="Carey S.B."/>
            <person name="Jenkins J."/>
            <person name="Shu S."/>
            <person name="Lovell J.T."/>
            <person name="Sreedasyam A."/>
            <person name="Maumus F."/>
            <person name="Tiley G.P."/>
            <person name="Fernandez-Pozo N."/>
            <person name="Barry K."/>
            <person name="Chen C."/>
            <person name="Wang M."/>
            <person name="Lipzen A."/>
            <person name="Daum C."/>
            <person name="Saski C.A."/>
            <person name="Payton A.C."/>
            <person name="Mcbreen J.C."/>
            <person name="Conrad R.E."/>
            <person name="Kollar L.M."/>
            <person name="Olsson S."/>
            <person name="Huttunen S."/>
            <person name="Landis J.B."/>
            <person name="Wickett N.J."/>
            <person name="Johnson M.G."/>
            <person name="Rensing S.A."/>
            <person name="Grimwood J."/>
            <person name="Schmutz J."/>
            <person name="Mcdaniel S.F."/>
        </authorList>
    </citation>
    <scope>NUCLEOTIDE SEQUENCE</scope>
    <source>
        <strain evidence="10">R40</strain>
    </source>
</reference>
<evidence type="ECO:0000256" key="7">
    <source>
        <dbReference type="ARBA" id="ARBA00038324"/>
    </source>
</evidence>
<dbReference type="SUPFAM" id="SSF48317">
    <property type="entry name" value="Acid phosphatase/Vanadium-dependent haloperoxidase"/>
    <property type="match status" value="1"/>
</dbReference>
<keyword evidence="3" id="KW-0378">Hydrolase</keyword>
<evidence type="ECO:0000259" key="9">
    <source>
        <dbReference type="SMART" id="SM00014"/>
    </source>
</evidence>
<evidence type="ECO:0000313" key="10">
    <source>
        <dbReference type="EMBL" id="KAG0591552.1"/>
    </source>
</evidence>
<dbReference type="InterPro" id="IPR000326">
    <property type="entry name" value="PAP2/HPO"/>
</dbReference>
<keyword evidence="5 8" id="KW-1133">Transmembrane helix</keyword>
<comment type="subcellular location">
    <subcellularLocation>
        <location evidence="1">Endoplasmic reticulum membrane</location>
        <topology evidence="1">Multi-pass membrane protein</topology>
    </subcellularLocation>
</comment>
<protein>
    <recommendedName>
        <fullName evidence="9">Phosphatidic acid phosphatase type 2/haloperoxidase domain-containing protein</fullName>
    </recommendedName>
</protein>
<sequence>MCNRSSAAHAVFVKYLLERAWMESCMAGLNFSTLETTIIPVYNLPTSWQLLVLGAIFGWLILAQLTTFTKHVRGLVQPFVLRHVESEVPVLLAIQKYRQPQLDFFMGILANLVSIEFYALVLPMLFWHGHGKLARQLTLLMAVCLYVGNSLKDTVCAPRPPSPVRRVVSSGTEATSSAEYGLPSSHTINIICFAGYVLYYLADQEMELVAFVTIAALFAAITSLVIFGRLYLGMHSPIDVLAGCAIGTSLLFGWCNIDEYLDAFITSGENVVSFWAAISILALYAYPIPESPTPSFGDHTAFNGVAFGIVTGVRRTFPLYHASTASTLALAPDVVLKTALGIVTIVVAKEVSKYLATIFLPFICYLLEPLLGFRFQSSSYVKSMRKGISDDVGDRMETRKLGGVLKPFYRDDDLMDVDTGIRFVQYATLGWAVVELVPGIFSRLSL</sequence>
<evidence type="ECO:0000313" key="11">
    <source>
        <dbReference type="Proteomes" id="UP000822688"/>
    </source>
</evidence>
<evidence type="ECO:0000256" key="2">
    <source>
        <dbReference type="ARBA" id="ARBA00022692"/>
    </source>
</evidence>
<dbReference type="OrthoDB" id="301434at2759"/>
<feature type="transmembrane region" description="Helical" evidence="8">
    <location>
        <begin position="354"/>
        <end position="375"/>
    </location>
</feature>
<keyword evidence="6 8" id="KW-0472">Membrane</keyword>
<dbReference type="AlphaFoldDB" id="A0A8T0J8L6"/>
<keyword evidence="11" id="KW-1185">Reference proteome</keyword>
<feature type="transmembrane region" description="Helical" evidence="8">
    <location>
        <begin position="208"/>
        <end position="232"/>
    </location>
</feature>
<dbReference type="PANTHER" id="PTHR14969">
    <property type="entry name" value="SPHINGOSINE-1-PHOSPHATE PHOSPHOHYDROLASE"/>
    <property type="match status" value="1"/>
</dbReference>
<dbReference type="Proteomes" id="UP000822688">
    <property type="component" value="Chromosome 1"/>
</dbReference>